<gene>
    <name evidence="2" type="ORF">BQ8794_50720</name>
</gene>
<sequence>MSWLAKAQIQRLRADGTAVGAALDVLYNPTEYTLAKSNQIAEIAIPGLDSPLLQFVRGQTETMTVELFFDSTDGGTGADAKSVTEKTDPFYKLIKIESETHAPPIVLFTWGGDAFPGHRTNAAQGGQARYGFKGVIESVRQRYTMFSSLGLPLRATLSLVIKEYKTLPEQLAELGLLSPDRTKAHAVQAGQTITRIAELTAGDGADWRRIAEHNGIENPFDLAPGSILEVPAR</sequence>
<reference evidence="3" key="1">
    <citation type="submission" date="2017-01" db="EMBL/GenBank/DDBJ databases">
        <authorList>
            <person name="Brunel B."/>
        </authorList>
    </citation>
    <scope>NUCLEOTIDE SEQUENCE [LARGE SCALE GENOMIC DNA]</scope>
</reference>
<evidence type="ECO:0000259" key="1">
    <source>
        <dbReference type="PROSITE" id="PS51782"/>
    </source>
</evidence>
<dbReference type="InterPro" id="IPR045361">
    <property type="entry name" value="CIS_tube_prot_N"/>
</dbReference>
<accession>A0A1R3VFI7</accession>
<evidence type="ECO:0000313" key="2">
    <source>
        <dbReference type="EMBL" id="SIT58618.1"/>
    </source>
</evidence>
<dbReference type="STRING" id="1631249.BQ8794_50720"/>
<feature type="domain" description="LysM" evidence="1">
    <location>
        <begin position="183"/>
        <end position="230"/>
    </location>
</feature>
<organism evidence="2 3">
    <name type="scientific">Mesorhizobium prunaredense</name>
    <dbReference type="NCBI Taxonomy" id="1631249"/>
    <lineage>
        <taxon>Bacteria</taxon>
        <taxon>Pseudomonadati</taxon>
        <taxon>Pseudomonadota</taxon>
        <taxon>Alphaproteobacteria</taxon>
        <taxon>Hyphomicrobiales</taxon>
        <taxon>Phyllobacteriaceae</taxon>
        <taxon>Mesorhizobium</taxon>
    </lineage>
</organism>
<proteinExistence type="predicted"/>
<dbReference type="Gene3D" id="3.10.350.10">
    <property type="entry name" value="LysM domain"/>
    <property type="match status" value="1"/>
</dbReference>
<dbReference type="RefSeq" id="WP_077381619.1">
    <property type="nucleotide sequence ID" value="NZ_FTPD01000045.1"/>
</dbReference>
<evidence type="ECO:0000313" key="3">
    <source>
        <dbReference type="Proteomes" id="UP000188388"/>
    </source>
</evidence>
<dbReference type="Pfam" id="PF01476">
    <property type="entry name" value="LysM"/>
    <property type="match status" value="1"/>
</dbReference>
<dbReference type="Pfam" id="PF19266">
    <property type="entry name" value="CIS_tube"/>
    <property type="match status" value="1"/>
</dbReference>
<dbReference type="InterPro" id="IPR036779">
    <property type="entry name" value="LysM_dom_sf"/>
</dbReference>
<protein>
    <recommendedName>
        <fullName evidence="1">LysM domain-containing protein</fullName>
    </recommendedName>
</protein>
<dbReference type="AlphaFoldDB" id="A0A1R3VFI7"/>
<name>A0A1R3VFI7_9HYPH</name>
<keyword evidence="3" id="KW-1185">Reference proteome</keyword>
<dbReference type="Proteomes" id="UP000188388">
    <property type="component" value="Unassembled WGS sequence"/>
</dbReference>
<dbReference type="PROSITE" id="PS51782">
    <property type="entry name" value="LYSM"/>
    <property type="match status" value="1"/>
</dbReference>
<dbReference type="InterPro" id="IPR018392">
    <property type="entry name" value="LysM"/>
</dbReference>
<dbReference type="EMBL" id="FTPD01000045">
    <property type="protein sequence ID" value="SIT58618.1"/>
    <property type="molecule type" value="Genomic_DNA"/>
</dbReference>